<dbReference type="PANTHER" id="PTHR45982:SF1">
    <property type="entry name" value="REGULATOR OF CHROMOSOME CONDENSATION"/>
    <property type="match status" value="1"/>
</dbReference>
<dbReference type="PANTHER" id="PTHR45982">
    <property type="entry name" value="REGULATOR OF CHROMOSOME CONDENSATION"/>
    <property type="match status" value="1"/>
</dbReference>
<feature type="region of interest" description="Disordered" evidence="3">
    <location>
        <begin position="234"/>
        <end position="261"/>
    </location>
</feature>
<gene>
    <name evidence="4" type="primary">HERC5</name>
    <name evidence="4" type="ORF">AK812_SmicGene33774</name>
</gene>
<dbReference type="InterPro" id="IPR009091">
    <property type="entry name" value="RCC1/BLIP-II"/>
</dbReference>
<organism evidence="4 5">
    <name type="scientific">Symbiodinium microadriaticum</name>
    <name type="common">Dinoflagellate</name>
    <name type="synonym">Zooxanthella microadriatica</name>
    <dbReference type="NCBI Taxonomy" id="2951"/>
    <lineage>
        <taxon>Eukaryota</taxon>
        <taxon>Sar</taxon>
        <taxon>Alveolata</taxon>
        <taxon>Dinophyceae</taxon>
        <taxon>Suessiales</taxon>
        <taxon>Symbiodiniaceae</taxon>
        <taxon>Symbiodinium</taxon>
    </lineage>
</organism>
<dbReference type="InterPro" id="IPR051553">
    <property type="entry name" value="Ran_GTPase-activating"/>
</dbReference>
<dbReference type="GO" id="GO:0005085">
    <property type="term" value="F:guanyl-nucleotide exchange factor activity"/>
    <property type="evidence" value="ECO:0007669"/>
    <property type="project" value="TreeGrafter"/>
</dbReference>
<sequence length="1200" mass="132614">MLLRAILELAEKSTIEALAHLQASDIAAGSAHSCTVTTFGNVFTWGDNRVGQLGDGTQTGRDVPGLVGDIPGATAVAAAEASAVLAKNGSLWAWGFAGIHQPQHVFLGHRSARSLALSSQVLCCCTESGELLMVNLANAAPGASSHQLFEEAWLAHDGVRFAAASSSCVVALCQDEVPERPKVPSSTPARPAPEALPGGRSTSAREAELAAANQRLERTIDELCAEHFLEISGLRGTSPGPRSEPGRILSGSSESGQVRDDERKAKLLECQSLHEELEQLMAAITRELPKQDPMKRPLAQAPAHALENFPWHHGISVGQMINNVQVKLKLQAKRGTTKKTQLALKDQDNSNTKNAPVTLEAEDSREADGAKHMDVDVMQCDDAKAADVAMKSSSSSHSSSSSSASTSKSTLRLRIKELEADLAETTEDLFAANEGAIVTTMSSHILDDAMVRVNSQEWVLNDVSAPLYHNRNTAAFQVDSNLHLIFLAAIHLLLDKVPGHHVKHVKLSRSSCAQQWQPDEEELLEGVKFINKYAPLEDSENQQYTWILLKIRGVGKTPFLIVLSLATGRYHISRQGLHGLHPSWRRAKALENFRHRAGEVHEGLILEDPTMDKLDATDMKSWLTSEEDQNCSARYNDVKLVRNGLRARATNEFKQEDEPDFDMRRQSITPDGFSKICSVPCRTRAPWPADPQVLRRHRQAKSKLATRWTSGAASPERLRCRCKLVHKFFQNYKETDVLAILKRSVVLVFGKKALYLRLPSQEKDAVIHQIHVDDCHNDLFSDREKSWYAKYKIGINEVPPTLKGAVQHEMLMRGMERMLDAGRPETYVQMLNPETLRALSLPRTVRRLPSSPSTDPENRVPVPHPEALPINPVAAPKRLGTFVYPECRVIGKKSTADISARSTASGSTSERAAECHTPATTPHNNPKNNLDGEVAINPDEGDTLVDYEQMDRDLETLPEAGKVLHMRAQKKPATKKPAAYTKIDYVREKAAVASRGVHQEQMKSKRSLPELLKASDDEIIEMLLADGMLPDWTGKQCPRCEKGRLSKLIQHPGRSGLRYVKYWVDVEGDEASFTKSNMLGVDPEVDPKKPVRWEQWLGLVQRARPESLILERLNPPPSDVKAPGPGAVRKIEWLPLAKKHLQGNHIIFHTDAQVLHDNVVHAKKRKVINGKVTWMKPNYVKVAAHKLPGTSKTLTVPGDT</sequence>
<reference evidence="4 5" key="1">
    <citation type="submission" date="2016-02" db="EMBL/GenBank/DDBJ databases">
        <title>Genome analysis of coral dinoflagellate symbionts highlights evolutionary adaptations to a symbiotic lifestyle.</title>
        <authorList>
            <person name="Aranda M."/>
            <person name="Li Y."/>
            <person name="Liew Y.J."/>
            <person name="Baumgarten S."/>
            <person name="Simakov O."/>
            <person name="Wilson M."/>
            <person name="Piel J."/>
            <person name="Ashoor H."/>
            <person name="Bougouffa S."/>
            <person name="Bajic V.B."/>
            <person name="Ryu T."/>
            <person name="Ravasi T."/>
            <person name="Bayer T."/>
            <person name="Micklem G."/>
            <person name="Kim H."/>
            <person name="Bhak J."/>
            <person name="Lajeunesse T.C."/>
            <person name="Voolstra C.R."/>
        </authorList>
    </citation>
    <scope>NUCLEOTIDE SEQUENCE [LARGE SCALE GENOMIC DNA]</scope>
    <source>
        <strain evidence="4 5">CCMP2467</strain>
    </source>
</reference>
<protein>
    <submittedName>
        <fullName evidence="4">E3 ISG15--protein ligase HERC5</fullName>
    </submittedName>
</protein>
<comment type="caution">
    <text evidence="4">The sequence shown here is derived from an EMBL/GenBank/DDBJ whole genome shotgun (WGS) entry which is preliminary data.</text>
</comment>
<evidence type="ECO:0000256" key="3">
    <source>
        <dbReference type="SAM" id="MobiDB-lite"/>
    </source>
</evidence>
<dbReference type="GO" id="GO:0016874">
    <property type="term" value="F:ligase activity"/>
    <property type="evidence" value="ECO:0007669"/>
    <property type="project" value="UniProtKB-KW"/>
</dbReference>
<dbReference type="GO" id="GO:0005737">
    <property type="term" value="C:cytoplasm"/>
    <property type="evidence" value="ECO:0007669"/>
    <property type="project" value="TreeGrafter"/>
</dbReference>
<feature type="coiled-coil region" evidence="2">
    <location>
        <begin position="408"/>
        <end position="435"/>
    </location>
</feature>
<dbReference type="Proteomes" id="UP000186817">
    <property type="component" value="Unassembled WGS sequence"/>
</dbReference>
<dbReference type="AlphaFoldDB" id="A0A1Q9CQR5"/>
<dbReference type="InterPro" id="IPR000408">
    <property type="entry name" value="Reg_chr_condens"/>
</dbReference>
<feature type="region of interest" description="Disordered" evidence="3">
    <location>
        <begin position="386"/>
        <end position="408"/>
    </location>
</feature>
<proteinExistence type="predicted"/>
<dbReference type="Gene3D" id="2.130.10.30">
    <property type="entry name" value="Regulator of chromosome condensation 1/beta-lactamase-inhibitor protein II"/>
    <property type="match status" value="1"/>
</dbReference>
<feature type="compositionally biased region" description="Polar residues" evidence="3">
    <location>
        <begin position="918"/>
        <end position="928"/>
    </location>
</feature>
<evidence type="ECO:0000313" key="5">
    <source>
        <dbReference type="Proteomes" id="UP000186817"/>
    </source>
</evidence>
<feature type="region of interest" description="Disordered" evidence="3">
    <location>
        <begin position="897"/>
        <end position="931"/>
    </location>
</feature>
<feature type="repeat" description="RCC1" evidence="1">
    <location>
        <begin position="40"/>
        <end position="88"/>
    </location>
</feature>
<dbReference type="Pfam" id="PF13540">
    <property type="entry name" value="RCC1_2"/>
    <property type="match status" value="1"/>
</dbReference>
<evidence type="ECO:0000256" key="2">
    <source>
        <dbReference type="SAM" id="Coils"/>
    </source>
</evidence>
<dbReference type="PROSITE" id="PS50012">
    <property type="entry name" value="RCC1_3"/>
    <property type="match status" value="1"/>
</dbReference>
<dbReference type="EMBL" id="LSRX01000986">
    <property type="protein sequence ID" value="OLP85261.1"/>
    <property type="molecule type" value="Genomic_DNA"/>
</dbReference>
<feature type="compositionally biased region" description="Low complexity" evidence="3">
    <location>
        <begin position="392"/>
        <end position="408"/>
    </location>
</feature>
<evidence type="ECO:0000313" key="4">
    <source>
        <dbReference type="EMBL" id="OLP85261.1"/>
    </source>
</evidence>
<dbReference type="OrthoDB" id="293800at2759"/>
<keyword evidence="4" id="KW-0436">Ligase</keyword>
<feature type="compositionally biased region" description="Polar residues" evidence="3">
    <location>
        <begin position="897"/>
        <end position="910"/>
    </location>
</feature>
<keyword evidence="2" id="KW-0175">Coiled coil</keyword>
<name>A0A1Q9CQR5_SYMMI</name>
<accession>A0A1Q9CQR5</accession>
<feature type="region of interest" description="Disordered" evidence="3">
    <location>
        <begin position="845"/>
        <end position="865"/>
    </location>
</feature>
<keyword evidence="5" id="KW-1185">Reference proteome</keyword>
<feature type="region of interest" description="Disordered" evidence="3">
    <location>
        <begin position="339"/>
        <end position="370"/>
    </location>
</feature>
<feature type="region of interest" description="Disordered" evidence="3">
    <location>
        <begin position="179"/>
        <end position="210"/>
    </location>
</feature>
<evidence type="ECO:0000256" key="1">
    <source>
        <dbReference type="PROSITE-ProRule" id="PRU00235"/>
    </source>
</evidence>
<dbReference type="SUPFAM" id="SSF50985">
    <property type="entry name" value="RCC1/BLIP-II"/>
    <property type="match status" value="1"/>
</dbReference>